<gene>
    <name evidence="2" type="ORF">DFR76_102454</name>
</gene>
<dbReference type="Proteomes" id="UP000254869">
    <property type="component" value="Unassembled WGS sequence"/>
</dbReference>
<dbReference type="STRING" id="1210086.GCA_001613105_01031"/>
<comment type="caution">
    <text evidence="2">The sequence shown here is derived from an EMBL/GenBank/DDBJ whole genome shotgun (WGS) entry which is preliminary data.</text>
</comment>
<dbReference type="EMBL" id="QQBC01000002">
    <property type="protein sequence ID" value="RDI68053.1"/>
    <property type="molecule type" value="Genomic_DNA"/>
</dbReference>
<evidence type="ECO:0000313" key="2">
    <source>
        <dbReference type="EMBL" id="RDI68053.1"/>
    </source>
</evidence>
<feature type="chain" id="PRO_5016679245" description="Zinc dependent phospholipase C" evidence="1">
    <location>
        <begin position="34"/>
        <end position="302"/>
    </location>
</feature>
<name>A0A370IBH0_9NOCA</name>
<evidence type="ECO:0008006" key="4">
    <source>
        <dbReference type="Google" id="ProtNLM"/>
    </source>
</evidence>
<dbReference type="InterPro" id="IPR046037">
    <property type="entry name" value="DUF5995"/>
</dbReference>
<proteinExistence type="predicted"/>
<organism evidence="2 3">
    <name type="scientific">Nocardia pseudobrasiliensis</name>
    <dbReference type="NCBI Taxonomy" id="45979"/>
    <lineage>
        <taxon>Bacteria</taxon>
        <taxon>Bacillati</taxon>
        <taxon>Actinomycetota</taxon>
        <taxon>Actinomycetes</taxon>
        <taxon>Mycobacteriales</taxon>
        <taxon>Nocardiaceae</taxon>
        <taxon>Nocardia</taxon>
    </lineage>
</organism>
<evidence type="ECO:0000256" key="1">
    <source>
        <dbReference type="SAM" id="SignalP"/>
    </source>
</evidence>
<reference evidence="2 3" key="1">
    <citation type="submission" date="2018-07" db="EMBL/GenBank/DDBJ databases">
        <title>Genomic Encyclopedia of Type Strains, Phase IV (KMG-IV): sequencing the most valuable type-strain genomes for metagenomic binning, comparative biology and taxonomic classification.</title>
        <authorList>
            <person name="Goeker M."/>
        </authorList>
    </citation>
    <scope>NUCLEOTIDE SEQUENCE [LARGE SCALE GENOMIC DNA]</scope>
    <source>
        <strain evidence="2 3">DSM 44290</strain>
    </source>
</reference>
<sequence>MKAGRSTLFERIGFTVLVALVAALAPVGTAANAQPAAPTAVCGTALSDDELDTIARLSQTSDLTGDSLARLETAVARLHEITEILVAHHDRRGLFGVGLDTVEQAAVMPLQRDPAAFQDREYAHRISLELLSRYLDNLHAEFTGGPLAPQWARYFDATRRCELSGARVAMTGYAAHLVVDLSESVAAIGSEPRNAPDYFEIVAAIAETGDLIVDRTRDVYAADLGPLWRFYFFGEGLDLLLGRGVATRPLLVLADLGANVVIFGNGLALRDPALHDTTAAEMWALFDAADTAFAVLAQIHAL</sequence>
<keyword evidence="1" id="KW-0732">Signal</keyword>
<evidence type="ECO:0000313" key="3">
    <source>
        <dbReference type="Proteomes" id="UP000254869"/>
    </source>
</evidence>
<dbReference type="RefSeq" id="WP_067992594.1">
    <property type="nucleotide sequence ID" value="NZ_QQBC01000002.1"/>
</dbReference>
<keyword evidence="3" id="KW-1185">Reference proteome</keyword>
<protein>
    <recommendedName>
        <fullName evidence="4">Zinc dependent phospholipase C</fullName>
    </recommendedName>
</protein>
<dbReference type="AlphaFoldDB" id="A0A370IBH0"/>
<dbReference type="Pfam" id="PF19458">
    <property type="entry name" value="DUF5995"/>
    <property type="match status" value="1"/>
</dbReference>
<feature type="signal peptide" evidence="1">
    <location>
        <begin position="1"/>
        <end position="33"/>
    </location>
</feature>
<accession>A0A370IBH0</accession>